<feature type="compositionally biased region" description="Basic and acidic residues" evidence="2">
    <location>
        <begin position="354"/>
        <end position="364"/>
    </location>
</feature>
<accession>A0ABN8MQ11</accession>
<dbReference type="Gene3D" id="1.10.10.10">
    <property type="entry name" value="Winged helix-like DNA-binding domain superfamily/Winged helix DNA-binding domain"/>
    <property type="match status" value="1"/>
</dbReference>
<dbReference type="PROSITE" id="PS50017">
    <property type="entry name" value="DEATH_DOMAIN"/>
    <property type="match status" value="3"/>
</dbReference>
<dbReference type="Gene3D" id="3.40.50.300">
    <property type="entry name" value="P-loop containing nucleotide triphosphate hydrolases"/>
    <property type="match status" value="1"/>
</dbReference>
<comment type="caution">
    <text evidence="4">The sequence shown here is derived from an EMBL/GenBank/DDBJ whole genome shotgun (WGS) entry which is preliminary data.</text>
</comment>
<dbReference type="PANTHER" id="PTHR47508:SF1">
    <property type="entry name" value="NON-SPECIFIC SERINE_THREONINE PROTEIN KINASE"/>
    <property type="match status" value="1"/>
</dbReference>
<feature type="non-terminal residue" evidence="4">
    <location>
        <position position="1"/>
    </location>
</feature>
<feature type="compositionally biased region" description="Basic and acidic residues" evidence="2">
    <location>
        <begin position="325"/>
        <end position="347"/>
    </location>
</feature>
<name>A0ABN8MQ11_9CNID</name>
<sequence length="1037" mass="118531">QIKHGVVVNKDLELLSVELGTSWKSLALLLQFHQAEIDTLHYANKKLRQKGFKMLMAWKQREGSDATYQVLHHALSHRLVGRRDLVERFCIGPGPFLKIGPTSSLGSFLKPEDASGIQIKHGVVVNKDLELLSVQLGTSWESLARRLQFREAEIDAFHHDNEELRQKGFKMLMVWKRRGGSLATYQVLHDALCHPFVQRRDLVERFCIDAGPFSDQIPSEIIAQGPRGVLAFKNALKNGKAKVYRGRIMFVGQDRAGKTSLKNSFLGLPFVPTQQSTDGIDVDRSKCEYEVDQVKNLKPTDEKFGISQHLNDIARMAAKEIKEEATKTFSHDERELDVPKETNHEGDEVPGDVEEARRDGDNARARPTNEIPELSFDPAVPPDEFRLLLEKYLEDVNLLSDANTEANHITLDLWDFAGQDLYYASYPAFLSPRAVYMLVCNLSKGLKQTAQPCVRQDDQDIKLKNPNQETNIENLLSWLASICSLRSSKQVLDETEAIREGLNHLRPPVFIVGTHADTPFEEVEEMLSQIRTEISETRLNCHVIDCCAVDNKMGPSDERLVALKERMIEVLNKEPYMGEEIPIGWLNFERVISALTERNVDYLNVEEVQVIAREKCFITNEKEFDLMMNFYHDLGIIVKHGTTVILNAKWLIELFRKLITIPKSNEMDPVTRNHWNKLQRTGILSTELVDRIFKQFFLKGVVKNDILSLMEHFGLIAKFSTSSCDAENSESYFVPAQMIAGIESLPDIEPLKYDPCPLYIDFCTGFVPHGLFAQIVSRSIRWVSEMTVRRKTSTGCHPLRKRVKSEATPDIKLSQNGACFIIRRNVAHRLKLICEKRFIKILLKKERKAQQSLEDSSNEIAAQVLEFLENALQDLSEKFRYLHGLQYRLCVACPSCVVEDLVDIEDMSCTVSQDSVVVDGAEQWLTRTTEEEYPSPSPVRAQSLPDNIKGGQPTNDELERLSKKLETWKPLGRKLRFEEGELNDIDKDNQEESEKKFEMLKKWKQREGNKATYGVLYHALCYETVERRDLAQNFCCQ</sequence>
<dbReference type="InterPro" id="IPR036388">
    <property type="entry name" value="WH-like_DNA-bd_sf"/>
</dbReference>
<evidence type="ECO:0000256" key="1">
    <source>
        <dbReference type="SAM" id="Coils"/>
    </source>
</evidence>
<dbReference type="InterPro" id="IPR011029">
    <property type="entry name" value="DEATH-like_dom_sf"/>
</dbReference>
<dbReference type="PANTHER" id="PTHR47508">
    <property type="entry name" value="SAM DOMAIN-CONTAINING PROTEIN-RELATED"/>
    <property type="match status" value="1"/>
</dbReference>
<evidence type="ECO:0000256" key="2">
    <source>
        <dbReference type="SAM" id="MobiDB-lite"/>
    </source>
</evidence>
<feature type="domain" description="Death" evidence="3">
    <location>
        <begin position="136"/>
        <end position="192"/>
    </location>
</feature>
<dbReference type="SUPFAM" id="SSF52540">
    <property type="entry name" value="P-loop containing nucleoside triphosphate hydrolases"/>
    <property type="match status" value="1"/>
</dbReference>
<dbReference type="Pfam" id="PF00531">
    <property type="entry name" value="Death"/>
    <property type="match status" value="3"/>
</dbReference>
<dbReference type="InterPro" id="IPR000488">
    <property type="entry name" value="Death_dom"/>
</dbReference>
<evidence type="ECO:0000259" key="3">
    <source>
        <dbReference type="PROSITE" id="PS50017"/>
    </source>
</evidence>
<dbReference type="Proteomes" id="UP001159427">
    <property type="component" value="Unassembled WGS sequence"/>
</dbReference>
<evidence type="ECO:0000313" key="4">
    <source>
        <dbReference type="EMBL" id="CAH3029534.1"/>
    </source>
</evidence>
<dbReference type="EMBL" id="CALNXI010000578">
    <property type="protein sequence ID" value="CAH3029534.1"/>
    <property type="molecule type" value="Genomic_DNA"/>
</dbReference>
<evidence type="ECO:0000313" key="5">
    <source>
        <dbReference type="Proteomes" id="UP001159427"/>
    </source>
</evidence>
<feature type="coiled-coil region" evidence="1">
    <location>
        <begin position="839"/>
        <end position="878"/>
    </location>
</feature>
<dbReference type="SMART" id="SM00005">
    <property type="entry name" value="DEATH"/>
    <property type="match status" value="3"/>
</dbReference>
<dbReference type="Gene3D" id="1.10.533.10">
    <property type="entry name" value="Death Domain, Fas"/>
    <property type="match status" value="3"/>
</dbReference>
<proteinExistence type="predicted"/>
<feature type="region of interest" description="Disordered" evidence="2">
    <location>
        <begin position="928"/>
        <end position="955"/>
    </location>
</feature>
<feature type="region of interest" description="Disordered" evidence="2">
    <location>
        <begin position="325"/>
        <end position="377"/>
    </location>
</feature>
<feature type="domain" description="Death" evidence="3">
    <location>
        <begin position="966"/>
        <end position="1020"/>
    </location>
</feature>
<reference evidence="4 5" key="1">
    <citation type="submission" date="2022-05" db="EMBL/GenBank/DDBJ databases">
        <authorList>
            <consortium name="Genoscope - CEA"/>
            <person name="William W."/>
        </authorList>
    </citation>
    <scope>NUCLEOTIDE SEQUENCE [LARGE SCALE GENOMIC DNA]</scope>
</reference>
<organism evidence="4 5">
    <name type="scientific">Porites evermanni</name>
    <dbReference type="NCBI Taxonomy" id="104178"/>
    <lineage>
        <taxon>Eukaryota</taxon>
        <taxon>Metazoa</taxon>
        <taxon>Cnidaria</taxon>
        <taxon>Anthozoa</taxon>
        <taxon>Hexacorallia</taxon>
        <taxon>Scleractinia</taxon>
        <taxon>Fungiina</taxon>
        <taxon>Poritidae</taxon>
        <taxon>Porites</taxon>
    </lineage>
</organism>
<keyword evidence="1" id="KW-0175">Coiled coil</keyword>
<gene>
    <name evidence="4" type="ORF">PEVE_00036307</name>
</gene>
<keyword evidence="5" id="KW-1185">Reference proteome</keyword>
<dbReference type="SUPFAM" id="SSF47986">
    <property type="entry name" value="DEATH domain"/>
    <property type="match status" value="3"/>
</dbReference>
<dbReference type="CDD" id="cd01670">
    <property type="entry name" value="Death"/>
    <property type="match status" value="3"/>
</dbReference>
<feature type="domain" description="Death" evidence="3">
    <location>
        <begin position="19"/>
        <end position="75"/>
    </location>
</feature>
<protein>
    <recommendedName>
        <fullName evidence="3">Death domain-containing protein</fullName>
    </recommendedName>
</protein>
<dbReference type="InterPro" id="IPR027417">
    <property type="entry name" value="P-loop_NTPase"/>
</dbReference>